<evidence type="ECO:0000313" key="2">
    <source>
        <dbReference type="Proteomes" id="UP001501666"/>
    </source>
</evidence>
<dbReference type="RefSeq" id="WP_346157948.1">
    <property type="nucleotide sequence ID" value="NZ_BAAATE010000067.1"/>
</dbReference>
<sequence>MSVADWQYPGEPTELKHLVDALSAGLERVGWTVRLPSGEITISGNAWASEEVERQGAGVARRGLYEVAERAVATVDALGWRHSDPPAIDISPADPAPTWEQQRRRYLLRMTFRLRPWAV</sequence>
<dbReference type="Proteomes" id="UP001501666">
    <property type="component" value="Unassembled WGS sequence"/>
</dbReference>
<gene>
    <name evidence="1" type="ORF">GCM10010412_099130</name>
</gene>
<proteinExistence type="predicted"/>
<protein>
    <submittedName>
        <fullName evidence="1">Uncharacterized protein</fullName>
    </submittedName>
</protein>
<reference evidence="2" key="1">
    <citation type="journal article" date="2019" name="Int. J. Syst. Evol. Microbiol.">
        <title>The Global Catalogue of Microorganisms (GCM) 10K type strain sequencing project: providing services to taxonomists for standard genome sequencing and annotation.</title>
        <authorList>
            <consortium name="The Broad Institute Genomics Platform"/>
            <consortium name="The Broad Institute Genome Sequencing Center for Infectious Disease"/>
            <person name="Wu L."/>
            <person name="Ma J."/>
        </authorList>
    </citation>
    <scope>NUCLEOTIDE SEQUENCE [LARGE SCALE GENOMIC DNA]</scope>
    <source>
        <strain evidence="2">JCM 6835</strain>
    </source>
</reference>
<organism evidence="1 2">
    <name type="scientific">Nonomuraea recticatena</name>
    <dbReference type="NCBI Taxonomy" id="46178"/>
    <lineage>
        <taxon>Bacteria</taxon>
        <taxon>Bacillati</taxon>
        <taxon>Actinomycetota</taxon>
        <taxon>Actinomycetes</taxon>
        <taxon>Streptosporangiales</taxon>
        <taxon>Streptosporangiaceae</taxon>
        <taxon>Nonomuraea</taxon>
    </lineage>
</organism>
<accession>A0ABP6FWV2</accession>
<name>A0ABP6FWV2_9ACTN</name>
<dbReference type="EMBL" id="BAAATE010000067">
    <property type="protein sequence ID" value="GAA2701390.1"/>
    <property type="molecule type" value="Genomic_DNA"/>
</dbReference>
<comment type="caution">
    <text evidence="1">The sequence shown here is derived from an EMBL/GenBank/DDBJ whole genome shotgun (WGS) entry which is preliminary data.</text>
</comment>
<evidence type="ECO:0000313" key="1">
    <source>
        <dbReference type="EMBL" id="GAA2701390.1"/>
    </source>
</evidence>
<keyword evidence="2" id="KW-1185">Reference proteome</keyword>